<evidence type="ECO:0000256" key="5">
    <source>
        <dbReference type="ARBA" id="ARBA00022736"/>
    </source>
</evidence>
<dbReference type="EMBL" id="BIFS01000002">
    <property type="protein sequence ID" value="GCE23638.1"/>
    <property type="molecule type" value="Genomic_DNA"/>
</dbReference>
<keyword evidence="6" id="KW-0456">Lyase</keyword>
<evidence type="ECO:0000313" key="7">
    <source>
        <dbReference type="EMBL" id="GCE23638.1"/>
    </source>
</evidence>
<dbReference type="GO" id="GO:2001059">
    <property type="term" value="P:D-tagatose 6-phosphate catabolic process"/>
    <property type="evidence" value="ECO:0007669"/>
    <property type="project" value="UniProtKB-UniPathway"/>
</dbReference>
<protein>
    <recommendedName>
        <fullName evidence="4">tagatose-bisphosphate aldolase</fullName>
        <ecNumber evidence="4">4.1.2.40</ecNumber>
    </recommendedName>
</protein>
<organism evidence="7 8">
    <name type="scientific">Dictyobacter kobayashii</name>
    <dbReference type="NCBI Taxonomy" id="2014872"/>
    <lineage>
        <taxon>Bacteria</taxon>
        <taxon>Bacillati</taxon>
        <taxon>Chloroflexota</taxon>
        <taxon>Ktedonobacteria</taxon>
        <taxon>Ktedonobacterales</taxon>
        <taxon>Dictyobacteraceae</taxon>
        <taxon>Dictyobacter</taxon>
    </lineage>
</organism>
<accession>A0A402AX17</accession>
<dbReference type="UniPathway" id="UPA00704">
    <property type="reaction ID" value="UER00716"/>
</dbReference>
<evidence type="ECO:0000256" key="6">
    <source>
        <dbReference type="ARBA" id="ARBA00023239"/>
    </source>
</evidence>
<comment type="similarity">
    <text evidence="3">Belongs to the aldolase LacD family.</text>
</comment>
<dbReference type="HAMAP" id="MF_00734">
    <property type="entry name" value="LacD"/>
    <property type="match status" value="1"/>
</dbReference>
<comment type="pathway">
    <text evidence="2">Carbohydrate metabolism; D-tagatose 6-phosphate degradation; D-glyceraldehyde 3-phosphate and glycerone phosphate from D-tagatose 6-phosphate: step 2/2.</text>
</comment>
<dbReference type="RefSeq" id="WP_126557031.1">
    <property type="nucleotide sequence ID" value="NZ_BIFS01000002.1"/>
</dbReference>
<dbReference type="Proteomes" id="UP000287188">
    <property type="component" value="Unassembled WGS sequence"/>
</dbReference>
<dbReference type="PANTHER" id="PTHR39340">
    <property type="entry name" value="SULFOFRUCTOSEPHOSPHATE ALDOLASE"/>
    <property type="match status" value="1"/>
</dbReference>
<dbReference type="NCBIfam" id="NF009498">
    <property type="entry name" value="PRK12858.1"/>
    <property type="match status" value="1"/>
</dbReference>
<dbReference type="InterPro" id="IPR013785">
    <property type="entry name" value="Aldolase_TIM"/>
</dbReference>
<dbReference type="GO" id="GO:1902777">
    <property type="term" value="P:6-sulfoquinovose(1-) catabolic process"/>
    <property type="evidence" value="ECO:0007669"/>
    <property type="project" value="TreeGrafter"/>
</dbReference>
<dbReference type="InterPro" id="IPR050552">
    <property type="entry name" value="LacD_aldolase"/>
</dbReference>
<dbReference type="SMART" id="SM01133">
    <property type="entry name" value="DeoC"/>
    <property type="match status" value="1"/>
</dbReference>
<proteinExistence type="inferred from homology"/>
<sequence>MVQISRGKFENIKACANDKGIIAAVAMDQRGSLKKSINSLKEGYGTAATISTFKSKVVQVLTRYASAVLLDPEYGLAALGERASGCGALLSYEVTGYDANAVGRLPRLLPQWSARRLIEAGTNVVKILLYYNPADEAWINDIKRAFVERVGDECKALDIPFFLEPLAYDNVYQEKSLEFARLKPGYVRSIMEEFSQPRYGIDMLKVEVPINCTYLVGSLAYKGSEVAYERTAAIEHFQAAAAAVKIPFIYLSGGVDDAVFRETLELAAEANVPFSGVLCGRATWKGGIPVFVHDGESALEEWLLDQGVRNIQSLDNVLAVCAQPWYTIYGGIDAIEVIDK</sequence>
<dbReference type="AlphaFoldDB" id="A0A402AX17"/>
<evidence type="ECO:0000256" key="3">
    <source>
        <dbReference type="ARBA" id="ARBA00008679"/>
    </source>
</evidence>
<dbReference type="GO" id="GO:0009025">
    <property type="term" value="F:tagatose-bisphosphate aldolase activity"/>
    <property type="evidence" value="ECO:0007669"/>
    <property type="project" value="UniProtKB-EC"/>
</dbReference>
<keyword evidence="8" id="KW-1185">Reference proteome</keyword>
<evidence type="ECO:0000256" key="4">
    <source>
        <dbReference type="ARBA" id="ARBA00012905"/>
    </source>
</evidence>
<dbReference type="Gene3D" id="3.20.20.70">
    <property type="entry name" value="Aldolase class I"/>
    <property type="match status" value="1"/>
</dbReference>
<comment type="catalytic activity">
    <reaction evidence="1">
        <text>D-tagatofuranose 1,6-bisphosphate = D-glyceraldehyde 3-phosphate + dihydroxyacetone phosphate</text>
        <dbReference type="Rhea" id="RHEA:22948"/>
        <dbReference type="ChEBI" id="CHEBI:57642"/>
        <dbReference type="ChEBI" id="CHEBI:58694"/>
        <dbReference type="ChEBI" id="CHEBI:59776"/>
        <dbReference type="EC" id="4.1.2.40"/>
    </reaction>
</comment>
<dbReference type="Pfam" id="PF01791">
    <property type="entry name" value="DeoC"/>
    <property type="match status" value="1"/>
</dbReference>
<evidence type="ECO:0000313" key="8">
    <source>
        <dbReference type="Proteomes" id="UP000287188"/>
    </source>
</evidence>
<dbReference type="SUPFAM" id="SSF51569">
    <property type="entry name" value="Aldolase"/>
    <property type="match status" value="1"/>
</dbReference>
<reference evidence="8" key="1">
    <citation type="submission" date="2018-12" db="EMBL/GenBank/DDBJ databases">
        <title>Tengunoibacter tsumagoiensis gen. nov., sp. nov., Dictyobacter kobayashii sp. nov., D. alpinus sp. nov., and D. joshuensis sp. nov. and description of Dictyobacteraceae fam. nov. within the order Ktedonobacterales isolated from Tengu-no-mugimeshi.</title>
        <authorList>
            <person name="Wang C.M."/>
            <person name="Zheng Y."/>
            <person name="Sakai Y."/>
            <person name="Toyoda A."/>
            <person name="Minakuchi Y."/>
            <person name="Abe K."/>
            <person name="Yokota A."/>
            <person name="Yabe S."/>
        </authorList>
    </citation>
    <scope>NUCLEOTIDE SEQUENCE [LARGE SCALE GENOMIC DNA]</scope>
    <source>
        <strain evidence="8">Uno11</strain>
    </source>
</reference>
<comment type="caution">
    <text evidence="7">The sequence shown here is derived from an EMBL/GenBank/DDBJ whole genome shotgun (WGS) entry which is preliminary data.</text>
</comment>
<keyword evidence="5" id="KW-0423">Lactose metabolism</keyword>
<dbReference type="InterPro" id="IPR005927">
    <property type="entry name" value="Tag_1.6-dipho_adolase"/>
</dbReference>
<evidence type="ECO:0000256" key="2">
    <source>
        <dbReference type="ARBA" id="ARBA00005191"/>
    </source>
</evidence>
<dbReference type="OrthoDB" id="106309at2"/>
<dbReference type="GO" id="GO:0019512">
    <property type="term" value="P:lactose catabolic process via tagatose-6-phosphate"/>
    <property type="evidence" value="ECO:0007669"/>
    <property type="project" value="InterPro"/>
</dbReference>
<evidence type="ECO:0000256" key="1">
    <source>
        <dbReference type="ARBA" id="ARBA00000567"/>
    </source>
</evidence>
<gene>
    <name evidence="7" type="ORF">KDK_74380</name>
</gene>
<dbReference type="GO" id="GO:0061595">
    <property type="term" value="F:6-deoxy-6-sulfofructose-1-phosphate aldolase activity"/>
    <property type="evidence" value="ECO:0007669"/>
    <property type="project" value="TreeGrafter"/>
</dbReference>
<dbReference type="EC" id="4.1.2.40" evidence="4"/>
<dbReference type="GO" id="GO:0009024">
    <property type="term" value="F:tagatose-6-phosphate kinase activity"/>
    <property type="evidence" value="ECO:0007669"/>
    <property type="project" value="InterPro"/>
</dbReference>
<dbReference type="PANTHER" id="PTHR39340:SF1">
    <property type="entry name" value="SULFOFRUCTOSEPHOSPHATE ALDOLASE"/>
    <property type="match status" value="1"/>
</dbReference>
<dbReference type="InterPro" id="IPR002915">
    <property type="entry name" value="DeoC/FbaB/LacD_aldolase"/>
</dbReference>
<name>A0A402AX17_9CHLR</name>